<reference evidence="2 3" key="1">
    <citation type="submission" date="2020-08" db="EMBL/GenBank/DDBJ databases">
        <title>Genomic Encyclopedia of Type Strains, Phase III (KMG-III): the genomes of soil and plant-associated and newly described type strains.</title>
        <authorList>
            <person name="Whitman W."/>
        </authorList>
    </citation>
    <scope>NUCLEOTIDE SEQUENCE [LARGE SCALE GENOMIC DNA]</scope>
    <source>
        <strain evidence="2 3">CECT 3226</strain>
    </source>
</reference>
<evidence type="ECO:0000256" key="1">
    <source>
        <dbReference type="SAM" id="SignalP"/>
    </source>
</evidence>
<sequence>MQRRINNALVAGAVAGTMAVSILGAGTATAAPAGTATTGASSRVSRFRGGGWAM</sequence>
<protein>
    <submittedName>
        <fullName evidence="2">Uncharacterized protein</fullName>
    </submittedName>
</protein>
<feature type="chain" id="PRO_5031501864" evidence="1">
    <location>
        <begin position="31"/>
        <end position="54"/>
    </location>
</feature>
<evidence type="ECO:0000313" key="2">
    <source>
        <dbReference type="EMBL" id="MBB5124920.1"/>
    </source>
</evidence>
<gene>
    <name evidence="2" type="ORF">FHS32_001652</name>
</gene>
<keyword evidence="3" id="KW-1185">Reference proteome</keyword>
<accession>A0A7W8BKI3</accession>
<keyword evidence="1" id="KW-0732">Signal</keyword>
<comment type="caution">
    <text evidence="2">The sequence shown here is derived from an EMBL/GenBank/DDBJ whole genome shotgun (WGS) entry which is preliminary data.</text>
</comment>
<dbReference type="AlphaFoldDB" id="A0A7W8BKI3"/>
<dbReference type="Proteomes" id="UP000568022">
    <property type="component" value="Unassembled WGS sequence"/>
</dbReference>
<organism evidence="2 3">
    <name type="scientific">Streptomyces griseoloalbus</name>
    <dbReference type="NCBI Taxonomy" id="67303"/>
    <lineage>
        <taxon>Bacteria</taxon>
        <taxon>Bacillati</taxon>
        <taxon>Actinomycetota</taxon>
        <taxon>Actinomycetes</taxon>
        <taxon>Kitasatosporales</taxon>
        <taxon>Streptomycetaceae</taxon>
        <taxon>Streptomyces</taxon>
    </lineage>
</organism>
<feature type="signal peptide" evidence="1">
    <location>
        <begin position="1"/>
        <end position="30"/>
    </location>
</feature>
<name>A0A7W8BKI3_9ACTN</name>
<evidence type="ECO:0000313" key="3">
    <source>
        <dbReference type="Proteomes" id="UP000568022"/>
    </source>
</evidence>
<proteinExistence type="predicted"/>
<dbReference type="EMBL" id="JACHJE010000003">
    <property type="protein sequence ID" value="MBB5124920.1"/>
    <property type="molecule type" value="Genomic_DNA"/>
</dbReference>